<feature type="non-terminal residue" evidence="3">
    <location>
        <position position="1"/>
    </location>
</feature>
<feature type="compositionally biased region" description="Basic and acidic residues" evidence="1">
    <location>
        <begin position="538"/>
        <end position="630"/>
    </location>
</feature>
<dbReference type="Proteomes" id="UP000215902">
    <property type="component" value="Unassembled WGS sequence"/>
</dbReference>
<sequence>KPRSPPAMSTEYMSNRSLGEQLQAFYNCILLSAEEAAQRQLAIDRLTELVSETLPKATVHLVGSSASGIASKNSSVDLSIEIPDDNPTGANAPTAAEAAPQADAASRDRERADQIFGLLQRREGEFIRVQVMHSRQVSVVTCVYRQADLRCSVRLGRGGQQHRRAAALLNGLASLSEAFRLLTVVTREWALSRQLIRRKGALTGYAVALLVLFHMEQGGLVPPSVVRALARGHRKSEVSEALRKWQPEPLSTEQLGEQFCGLVRLYATIGFFASSAVCVLTGRLLDRGGREDPFPGARVSLPCPVSGENAGRTYSRVSEPEEPFYRTALNLAKDHDLFTACFARNLDGMRKAKLVQQLPAFKRLEEQQLVPPMQRLVERVQRTLENRGRSGYEKFAGRLVATSANGADAAAPSKSSPPQRQQHQFQNPHHQQYRQRPQVPRFRASSSPKFPTAPGPQQQQQPMSMLRQIPRPPRPLLRLPRSCSGNGGSGRGRSAASKSAERPASAQTKAPKAKRDNNSKKSMKKAKSASKKPQAAAKKPEASDESAAKKPEASDESAAKKPEASGESAAKKPEASGESAAKKPEASDESAAKKPEASGESAAKKPEASGESAAKKPEALGESAAKKPEASGKSAAKKPEASGKSAAKKPEALGESAAKKPEALGESAAKKPEANSGESVVKKPEAAELENSASEARAISNRATFAAVAANKLADPTKSASASGNLLDRRPLTVNNRAADAPPLPASSKSLPTPQQQQQRQAGAPSGRSYAGAVTGQGR</sequence>
<feature type="region of interest" description="Disordered" evidence="1">
    <location>
        <begin position="81"/>
        <end position="107"/>
    </location>
</feature>
<dbReference type="GO" id="GO:0031123">
    <property type="term" value="P:RNA 3'-end processing"/>
    <property type="evidence" value="ECO:0007669"/>
    <property type="project" value="TreeGrafter"/>
</dbReference>
<dbReference type="STRING" id="282301.A0A267GL39"/>
<gene>
    <name evidence="3" type="ORF">BOX15_Mlig028901g2</name>
</gene>
<name>A0A267GL39_9PLAT</name>
<dbReference type="AlphaFoldDB" id="A0A267GL39"/>
<feature type="compositionally biased region" description="Low complexity" evidence="1">
    <location>
        <begin position="738"/>
        <end position="761"/>
    </location>
</feature>
<proteinExistence type="predicted"/>
<dbReference type="PANTHER" id="PTHR12271">
    <property type="entry name" value="POLY A POLYMERASE CID PAP -RELATED"/>
    <property type="match status" value="1"/>
</dbReference>
<evidence type="ECO:0000256" key="1">
    <source>
        <dbReference type="SAM" id="MobiDB-lite"/>
    </source>
</evidence>
<evidence type="ECO:0000313" key="3">
    <source>
        <dbReference type="EMBL" id="PAA86740.1"/>
    </source>
</evidence>
<dbReference type="Gene3D" id="3.30.460.10">
    <property type="entry name" value="Beta Polymerase, domain 2"/>
    <property type="match status" value="1"/>
</dbReference>
<feature type="compositionally biased region" description="Basic and acidic residues" evidence="1">
    <location>
        <begin position="648"/>
        <end position="673"/>
    </location>
</feature>
<feature type="region of interest" description="Disordered" evidence="1">
    <location>
        <begin position="404"/>
        <end position="694"/>
    </location>
</feature>
<feature type="compositionally biased region" description="Low complexity" evidence="1">
    <location>
        <begin position="456"/>
        <end position="469"/>
    </location>
</feature>
<dbReference type="Pfam" id="PF22600">
    <property type="entry name" value="MTPAP-like_central"/>
    <property type="match status" value="1"/>
</dbReference>
<feature type="domain" description="Poly(A) RNA polymerase mitochondrial-like central palm" evidence="2">
    <location>
        <begin position="18"/>
        <end position="151"/>
    </location>
</feature>
<organism evidence="3 4">
    <name type="scientific">Macrostomum lignano</name>
    <dbReference type="NCBI Taxonomy" id="282301"/>
    <lineage>
        <taxon>Eukaryota</taxon>
        <taxon>Metazoa</taxon>
        <taxon>Spiralia</taxon>
        <taxon>Lophotrochozoa</taxon>
        <taxon>Platyhelminthes</taxon>
        <taxon>Rhabditophora</taxon>
        <taxon>Macrostomorpha</taxon>
        <taxon>Macrostomida</taxon>
        <taxon>Macrostomidae</taxon>
        <taxon>Macrostomum</taxon>
    </lineage>
</organism>
<dbReference type="SUPFAM" id="SSF81301">
    <property type="entry name" value="Nucleotidyltransferase"/>
    <property type="match status" value="1"/>
</dbReference>
<protein>
    <recommendedName>
        <fullName evidence="2">Poly(A) RNA polymerase mitochondrial-like central palm domain-containing protein</fullName>
    </recommendedName>
</protein>
<feature type="compositionally biased region" description="Low complexity" evidence="1">
    <location>
        <begin position="409"/>
        <end position="430"/>
    </location>
</feature>
<feature type="compositionally biased region" description="Low complexity" evidence="1">
    <location>
        <begin position="90"/>
        <end position="104"/>
    </location>
</feature>
<accession>A0A267GL39</accession>
<evidence type="ECO:0000313" key="4">
    <source>
        <dbReference type="Proteomes" id="UP000215902"/>
    </source>
</evidence>
<dbReference type="EMBL" id="NIVC01000267">
    <property type="protein sequence ID" value="PAA86740.1"/>
    <property type="molecule type" value="Genomic_DNA"/>
</dbReference>
<evidence type="ECO:0000259" key="2">
    <source>
        <dbReference type="Pfam" id="PF22600"/>
    </source>
</evidence>
<feature type="compositionally biased region" description="Basic residues" evidence="1">
    <location>
        <begin position="521"/>
        <end position="530"/>
    </location>
</feature>
<dbReference type="Gene3D" id="1.10.1410.10">
    <property type="match status" value="1"/>
</dbReference>
<feature type="region of interest" description="Disordered" evidence="1">
    <location>
        <begin position="712"/>
        <end position="779"/>
    </location>
</feature>
<comment type="caution">
    <text evidence="3">The sequence shown here is derived from an EMBL/GenBank/DDBJ whole genome shotgun (WGS) entry which is preliminary data.</text>
</comment>
<dbReference type="GO" id="GO:0016779">
    <property type="term" value="F:nucleotidyltransferase activity"/>
    <property type="evidence" value="ECO:0007669"/>
    <property type="project" value="TreeGrafter"/>
</dbReference>
<reference evidence="3 4" key="1">
    <citation type="submission" date="2017-06" db="EMBL/GenBank/DDBJ databases">
        <title>A platform for efficient transgenesis in Macrostomum lignano, a flatworm model organism for stem cell research.</title>
        <authorList>
            <person name="Berezikov E."/>
        </authorList>
    </citation>
    <scope>NUCLEOTIDE SEQUENCE [LARGE SCALE GENOMIC DNA]</scope>
    <source>
        <strain evidence="3">DV1</strain>
        <tissue evidence="3">Whole organism</tissue>
    </source>
</reference>
<dbReference type="InterPro" id="IPR054708">
    <property type="entry name" value="MTPAP-like_central"/>
</dbReference>
<dbReference type="PANTHER" id="PTHR12271:SF123">
    <property type="entry name" value="PROTEIN HESO1"/>
    <property type="match status" value="1"/>
</dbReference>
<dbReference type="SUPFAM" id="SSF81631">
    <property type="entry name" value="PAP/OAS1 substrate-binding domain"/>
    <property type="match status" value="1"/>
</dbReference>
<keyword evidence="4" id="KW-1185">Reference proteome</keyword>
<dbReference type="InterPro" id="IPR043519">
    <property type="entry name" value="NT_sf"/>
</dbReference>